<reference evidence="1 2" key="1">
    <citation type="submission" date="2019-04" db="EMBL/GenBank/DDBJ databases">
        <title>Salinimonas iocasae sp. nov., a halophilic bacterium isolated from the outer tube casing of tubeworms in Okinawa Trough.</title>
        <authorList>
            <person name="Zhang H."/>
            <person name="Wang H."/>
            <person name="Li C."/>
        </authorList>
    </citation>
    <scope>NUCLEOTIDE SEQUENCE [LARGE SCALE GENOMIC DNA]</scope>
    <source>
        <strain evidence="1 2">KX18D6</strain>
    </source>
</reference>
<evidence type="ECO:0000313" key="1">
    <source>
        <dbReference type="EMBL" id="QCZ93306.1"/>
    </source>
</evidence>
<evidence type="ECO:0000313" key="2">
    <source>
        <dbReference type="Proteomes" id="UP000304912"/>
    </source>
</evidence>
<dbReference type="EMBL" id="CP039852">
    <property type="protein sequence ID" value="QCZ93306.1"/>
    <property type="molecule type" value="Genomic_DNA"/>
</dbReference>
<dbReference type="Proteomes" id="UP000304912">
    <property type="component" value="Chromosome"/>
</dbReference>
<dbReference type="RefSeq" id="WP_139756052.1">
    <property type="nucleotide sequence ID" value="NZ_CP039852.1"/>
</dbReference>
<organism evidence="1 2">
    <name type="scientific">Salinimonas iocasae</name>
    <dbReference type="NCBI Taxonomy" id="2572577"/>
    <lineage>
        <taxon>Bacteria</taxon>
        <taxon>Pseudomonadati</taxon>
        <taxon>Pseudomonadota</taxon>
        <taxon>Gammaproteobacteria</taxon>
        <taxon>Alteromonadales</taxon>
        <taxon>Alteromonadaceae</taxon>
        <taxon>Alteromonas/Salinimonas group</taxon>
        <taxon>Salinimonas</taxon>
    </lineage>
</organism>
<proteinExistence type="predicted"/>
<dbReference type="KEGG" id="salk:FBQ74_07315"/>
<name>A0A5B7YDE7_9ALTE</name>
<dbReference type="OrthoDB" id="7063704at2"/>
<sequence length="151" mass="17857">MTDEELFNVLLHKAKTRRLIKALKSKHPDKWQRGYRNIADAYEELRDRYVQKSFFNVGIYDPSQADSWPWRFHYEDGLYLSEKQHVCKMSKAAVFNNISEARKHFHTWSGNKKYKMEIIEFKQLVAVPASSLDSNESSWQTAQPRLSDIKS</sequence>
<protein>
    <submittedName>
        <fullName evidence="1">Uncharacterized protein</fullName>
    </submittedName>
</protein>
<gene>
    <name evidence="1" type="ORF">FBQ74_07315</name>
</gene>
<keyword evidence="2" id="KW-1185">Reference proteome</keyword>
<dbReference type="AlphaFoldDB" id="A0A5B7YDE7"/>
<accession>A0A5B7YDE7</accession>